<dbReference type="Pfam" id="PF21986">
    <property type="entry name" value="AH_C"/>
    <property type="match status" value="1"/>
</dbReference>
<comment type="caution">
    <text evidence="2">The sequence shown here is derived from an EMBL/GenBank/DDBJ whole genome shotgun (WGS) entry which is preliminary data.</text>
</comment>
<protein>
    <recommendedName>
        <fullName evidence="1">Allophanate hydrolase C-terminal domain-containing protein</fullName>
    </recommendedName>
</protein>
<evidence type="ECO:0000313" key="3">
    <source>
        <dbReference type="Proteomes" id="UP001612915"/>
    </source>
</evidence>
<accession>A0ABW8AM99</accession>
<dbReference type="EMBL" id="JBITLV010000003">
    <property type="protein sequence ID" value="MFI7587505.1"/>
    <property type="molecule type" value="Genomic_DNA"/>
</dbReference>
<dbReference type="InterPro" id="IPR036568">
    <property type="entry name" value="GGCT-like_sf"/>
</dbReference>
<dbReference type="RefSeq" id="WP_398279322.1">
    <property type="nucleotide sequence ID" value="NZ_JBITLV010000003.1"/>
</dbReference>
<proteinExistence type="predicted"/>
<organism evidence="2 3">
    <name type="scientific">Spongisporangium articulatum</name>
    <dbReference type="NCBI Taxonomy" id="3362603"/>
    <lineage>
        <taxon>Bacteria</taxon>
        <taxon>Bacillati</taxon>
        <taxon>Actinomycetota</taxon>
        <taxon>Actinomycetes</taxon>
        <taxon>Kineosporiales</taxon>
        <taxon>Kineosporiaceae</taxon>
        <taxon>Spongisporangium</taxon>
    </lineage>
</organism>
<dbReference type="Gene3D" id="3.10.490.10">
    <property type="entry name" value="Gamma-glutamyl cyclotransferase-like"/>
    <property type="match status" value="1"/>
</dbReference>
<sequence>MDLVRMFVNGQGMRGGEFNDAFSDARFVGEVFSAPRYRFYAVRDTFPGLHPAQEPELGRRVLGEVYELPYLMLAERLLPREPPELELTVIELEDGTGSLSMRMRDDAVGAPGVVDISDVEGGWRAYRG</sequence>
<evidence type="ECO:0000259" key="1">
    <source>
        <dbReference type="Pfam" id="PF21986"/>
    </source>
</evidence>
<dbReference type="InterPro" id="IPR053844">
    <property type="entry name" value="AH_C"/>
</dbReference>
<reference evidence="2 3" key="1">
    <citation type="submission" date="2024-10" db="EMBL/GenBank/DDBJ databases">
        <title>The Natural Products Discovery Center: Release of the First 8490 Sequenced Strains for Exploring Actinobacteria Biosynthetic Diversity.</title>
        <authorList>
            <person name="Kalkreuter E."/>
            <person name="Kautsar S.A."/>
            <person name="Yang D."/>
            <person name="Bader C.D."/>
            <person name="Teijaro C.N."/>
            <person name="Fluegel L."/>
            <person name="Davis C.M."/>
            <person name="Simpson J.R."/>
            <person name="Lauterbach L."/>
            <person name="Steele A.D."/>
            <person name="Gui C."/>
            <person name="Meng S."/>
            <person name="Li G."/>
            <person name="Viehrig K."/>
            <person name="Ye F."/>
            <person name="Su P."/>
            <person name="Kiefer A.F."/>
            <person name="Nichols A."/>
            <person name="Cepeda A.J."/>
            <person name="Yan W."/>
            <person name="Fan B."/>
            <person name="Jiang Y."/>
            <person name="Adhikari A."/>
            <person name="Zheng C.-J."/>
            <person name="Schuster L."/>
            <person name="Cowan T.M."/>
            <person name="Smanski M.J."/>
            <person name="Chevrette M.G."/>
            <person name="De Carvalho L.P.S."/>
            <person name="Shen B."/>
        </authorList>
    </citation>
    <scope>NUCLEOTIDE SEQUENCE [LARGE SCALE GENOMIC DNA]</scope>
    <source>
        <strain evidence="2 3">NPDC049639</strain>
    </source>
</reference>
<dbReference type="Proteomes" id="UP001612915">
    <property type="component" value="Unassembled WGS sequence"/>
</dbReference>
<gene>
    <name evidence="2" type="ORF">ACIB24_10575</name>
</gene>
<evidence type="ECO:0000313" key="2">
    <source>
        <dbReference type="EMBL" id="MFI7587505.1"/>
    </source>
</evidence>
<dbReference type="SUPFAM" id="SSF110857">
    <property type="entry name" value="Gamma-glutamyl cyclotransferase-like"/>
    <property type="match status" value="1"/>
</dbReference>
<name>A0ABW8AM99_9ACTN</name>
<keyword evidence="3" id="KW-1185">Reference proteome</keyword>
<feature type="domain" description="Allophanate hydrolase C-terminal" evidence="1">
    <location>
        <begin position="4"/>
        <end position="127"/>
    </location>
</feature>